<keyword evidence="3" id="KW-1185">Reference proteome</keyword>
<dbReference type="AlphaFoldDB" id="A0A8I6ZBD0"/>
<feature type="chain" id="PRO_5035308668" description="Pectinesterase inhibitor domain-containing protein" evidence="1">
    <location>
        <begin position="19"/>
        <end position="186"/>
    </location>
</feature>
<dbReference type="EnsemblPlants" id="HORVU.MOREX.r3.7HG0707020.1">
    <property type="protein sequence ID" value="HORVU.MOREX.r3.7HG0707020.1.CDS1"/>
    <property type="gene ID" value="HORVU.MOREX.r3.7HG0707020"/>
</dbReference>
<dbReference type="Proteomes" id="UP000011116">
    <property type="component" value="Chromosome 7H"/>
</dbReference>
<reference evidence="2" key="2">
    <citation type="submission" date="2020-10" db="EMBL/GenBank/DDBJ databases">
        <authorList>
            <person name="Scholz U."/>
            <person name="Mascher M."/>
            <person name="Fiebig A."/>
        </authorList>
    </citation>
    <scope>NUCLEOTIDE SEQUENCE [LARGE SCALE GENOMIC DNA]</scope>
    <source>
        <strain evidence="2">cv. Morex</strain>
    </source>
</reference>
<dbReference type="Gramene" id="HORVU.MOREX.r3.7HG0707020.1">
    <property type="protein sequence ID" value="HORVU.MOREX.r3.7HG0707020.1.CDS1"/>
    <property type="gene ID" value="HORVU.MOREX.r3.7HG0707020"/>
</dbReference>
<dbReference type="Gene3D" id="1.20.140.40">
    <property type="entry name" value="Invertase/pectin methylesterase inhibitor family protein"/>
    <property type="match status" value="1"/>
</dbReference>
<dbReference type="InterPro" id="IPR035513">
    <property type="entry name" value="Invertase/methylesterase_inhib"/>
</dbReference>
<evidence type="ECO:0000313" key="3">
    <source>
        <dbReference type="Proteomes" id="UP000011116"/>
    </source>
</evidence>
<keyword evidence="1" id="KW-0732">Signal</keyword>
<reference evidence="3" key="1">
    <citation type="journal article" date="2012" name="Nature">
        <title>A physical, genetic and functional sequence assembly of the barley genome.</title>
        <authorList>
            <consortium name="The International Barley Genome Sequencing Consortium"/>
            <person name="Mayer K.F."/>
            <person name="Waugh R."/>
            <person name="Brown J.W."/>
            <person name="Schulman A."/>
            <person name="Langridge P."/>
            <person name="Platzer M."/>
            <person name="Fincher G.B."/>
            <person name="Muehlbauer G.J."/>
            <person name="Sato K."/>
            <person name="Close T.J."/>
            <person name="Wise R.P."/>
            <person name="Stein N."/>
        </authorList>
    </citation>
    <scope>NUCLEOTIDE SEQUENCE [LARGE SCALE GENOMIC DNA]</scope>
    <source>
        <strain evidence="3">cv. Morex</strain>
    </source>
</reference>
<feature type="signal peptide" evidence="1">
    <location>
        <begin position="1"/>
        <end position="18"/>
    </location>
</feature>
<accession>A0A8I6ZBD0</accession>
<dbReference type="PANTHER" id="PTHR34838:SF6">
    <property type="entry name" value="GENOME ASSEMBLY, CHROMOSOME: II"/>
    <property type="match status" value="1"/>
</dbReference>
<evidence type="ECO:0000313" key="2">
    <source>
        <dbReference type="EnsemblPlants" id="HORVU.MOREX.r3.7HG0707020.1.CDS1"/>
    </source>
</evidence>
<organism evidence="2 3">
    <name type="scientific">Hordeum vulgare subsp. vulgare</name>
    <name type="common">Domesticated barley</name>
    <dbReference type="NCBI Taxonomy" id="112509"/>
    <lineage>
        <taxon>Eukaryota</taxon>
        <taxon>Viridiplantae</taxon>
        <taxon>Streptophyta</taxon>
        <taxon>Embryophyta</taxon>
        <taxon>Tracheophyta</taxon>
        <taxon>Spermatophyta</taxon>
        <taxon>Magnoliopsida</taxon>
        <taxon>Liliopsida</taxon>
        <taxon>Poales</taxon>
        <taxon>Poaceae</taxon>
        <taxon>BOP clade</taxon>
        <taxon>Pooideae</taxon>
        <taxon>Triticodae</taxon>
        <taxon>Triticeae</taxon>
        <taxon>Hordeinae</taxon>
        <taxon>Hordeum</taxon>
    </lineage>
</organism>
<evidence type="ECO:0008006" key="4">
    <source>
        <dbReference type="Google" id="ProtNLM"/>
    </source>
</evidence>
<dbReference type="SUPFAM" id="SSF101148">
    <property type="entry name" value="Plant invertase/pectin methylesterase inhibitor"/>
    <property type="match status" value="1"/>
</dbReference>
<dbReference type="Gramene" id="HORVU.MOREX.r2.7HG0586340.1">
    <property type="protein sequence ID" value="HORVU.MOREX.r2.7HG0586340.1.CDS.1"/>
    <property type="gene ID" value="HORVU.MOREX.r2.7HG0586340"/>
</dbReference>
<sequence>MKTLTYVLALCIATTTLLFNGGKSCTHDPVLTIEAACHQVSKGQPMLDLCTKTLHAAPNLNPNAVSTFAYTGSASAIQSSVDIVIAIRQLLQNPSLPKQLRATYNQCIERYGVAHKKNNAIGQALYSCNFSTFFKRDCTDAVAAIDDCTRNLHAVDPSSPLFKLALTGRDLTTITCSLALLGEAGH</sequence>
<evidence type="ECO:0000256" key="1">
    <source>
        <dbReference type="SAM" id="SignalP"/>
    </source>
</evidence>
<protein>
    <recommendedName>
        <fullName evidence="4">Pectinesterase inhibitor domain-containing protein</fullName>
    </recommendedName>
</protein>
<name>A0A8I6ZBD0_HORVV</name>
<reference evidence="2" key="3">
    <citation type="submission" date="2022-01" db="UniProtKB">
        <authorList>
            <consortium name="EnsemblPlants"/>
        </authorList>
    </citation>
    <scope>IDENTIFICATION</scope>
    <source>
        <strain evidence="2">subsp. vulgare</strain>
    </source>
</reference>
<dbReference type="SMR" id="A0A8I6ZBD0"/>
<dbReference type="PANTHER" id="PTHR34838">
    <property type="entry name" value="OS08G0142100 PROTEIN-RELATED"/>
    <property type="match status" value="1"/>
</dbReference>
<proteinExistence type="predicted"/>